<sequence>MLLPSPAVLLSGSPHRQLAWIMHLWQLKEHMYMYIPRADCKHVFRSTQEDIYFIGQTKGIWLLLLKDSREHMYCHRLLSTPTL</sequence>
<accession>A0A2P4T7L0</accession>
<proteinExistence type="predicted"/>
<evidence type="ECO:0000313" key="2">
    <source>
        <dbReference type="Proteomes" id="UP000237246"/>
    </source>
</evidence>
<keyword evidence="2" id="KW-1185">Reference proteome</keyword>
<organism evidence="1 2">
    <name type="scientific">Bambusicola thoracicus</name>
    <name type="common">Chinese bamboo-partridge</name>
    <name type="synonym">Perdix thoracica</name>
    <dbReference type="NCBI Taxonomy" id="9083"/>
    <lineage>
        <taxon>Eukaryota</taxon>
        <taxon>Metazoa</taxon>
        <taxon>Chordata</taxon>
        <taxon>Craniata</taxon>
        <taxon>Vertebrata</taxon>
        <taxon>Euteleostomi</taxon>
        <taxon>Archelosauria</taxon>
        <taxon>Archosauria</taxon>
        <taxon>Dinosauria</taxon>
        <taxon>Saurischia</taxon>
        <taxon>Theropoda</taxon>
        <taxon>Coelurosauria</taxon>
        <taxon>Aves</taxon>
        <taxon>Neognathae</taxon>
        <taxon>Galloanserae</taxon>
        <taxon>Galliformes</taxon>
        <taxon>Phasianidae</taxon>
        <taxon>Perdicinae</taxon>
        <taxon>Bambusicola</taxon>
    </lineage>
</organism>
<comment type="caution">
    <text evidence="1">The sequence shown here is derived from an EMBL/GenBank/DDBJ whole genome shotgun (WGS) entry which is preliminary data.</text>
</comment>
<reference evidence="1 2" key="1">
    <citation type="submission" date="2018-01" db="EMBL/GenBank/DDBJ databases">
        <title>Comparison of the Chinese Bamboo Partridge and Red Junglefowl genome sequences highlights the importance of demography in genome evolution.</title>
        <authorList>
            <person name="Tiley G.P."/>
            <person name="Kimball R.T."/>
            <person name="Braun E.L."/>
            <person name="Burleigh J.G."/>
        </authorList>
    </citation>
    <scope>NUCLEOTIDE SEQUENCE [LARGE SCALE GENOMIC DNA]</scope>
    <source>
        <strain evidence="1">RTK389</strain>
        <tissue evidence="1">Blood</tissue>
    </source>
</reference>
<dbReference type="AlphaFoldDB" id="A0A2P4T7L0"/>
<evidence type="ECO:0000313" key="1">
    <source>
        <dbReference type="EMBL" id="POI32358.1"/>
    </source>
</evidence>
<protein>
    <submittedName>
        <fullName evidence="1">Uncharacterized protein</fullName>
    </submittedName>
</protein>
<name>A0A2P4T7L0_BAMTH</name>
<gene>
    <name evidence="1" type="ORF">CIB84_003890</name>
</gene>
<dbReference type="Proteomes" id="UP000237246">
    <property type="component" value="Unassembled WGS sequence"/>
</dbReference>
<dbReference type="EMBL" id="PPHD01006031">
    <property type="protein sequence ID" value="POI32358.1"/>
    <property type="molecule type" value="Genomic_DNA"/>
</dbReference>